<evidence type="ECO:0000313" key="1">
    <source>
        <dbReference type="EMBL" id="GAJ17711.1"/>
    </source>
</evidence>
<dbReference type="AlphaFoldDB" id="X1VNA3"/>
<reference evidence="1" key="1">
    <citation type="journal article" date="2014" name="Front. Microbiol.">
        <title>High frequency of phylogenetically diverse reductive dehalogenase-homologous genes in deep subseafloor sedimentary metagenomes.</title>
        <authorList>
            <person name="Kawai M."/>
            <person name="Futagami T."/>
            <person name="Toyoda A."/>
            <person name="Takaki Y."/>
            <person name="Nishi S."/>
            <person name="Hori S."/>
            <person name="Arai W."/>
            <person name="Tsubouchi T."/>
            <person name="Morono Y."/>
            <person name="Uchiyama I."/>
            <person name="Ito T."/>
            <person name="Fujiyama A."/>
            <person name="Inagaki F."/>
            <person name="Takami H."/>
        </authorList>
    </citation>
    <scope>NUCLEOTIDE SEQUENCE</scope>
    <source>
        <strain evidence="1">Expedition CK06-06</strain>
    </source>
</reference>
<proteinExistence type="predicted"/>
<sequence>ETFEVLQKVSESALAEGDILLSLTTHQDLGWIDEIENCVIMRDT</sequence>
<accession>X1VNA3</accession>
<feature type="non-terminal residue" evidence="1">
    <location>
        <position position="1"/>
    </location>
</feature>
<dbReference type="EMBL" id="BARW01043092">
    <property type="protein sequence ID" value="GAJ17711.1"/>
    <property type="molecule type" value="Genomic_DNA"/>
</dbReference>
<comment type="caution">
    <text evidence="1">The sequence shown here is derived from an EMBL/GenBank/DDBJ whole genome shotgun (WGS) entry which is preliminary data.</text>
</comment>
<feature type="non-terminal residue" evidence="1">
    <location>
        <position position="44"/>
    </location>
</feature>
<organism evidence="1">
    <name type="scientific">marine sediment metagenome</name>
    <dbReference type="NCBI Taxonomy" id="412755"/>
    <lineage>
        <taxon>unclassified sequences</taxon>
        <taxon>metagenomes</taxon>
        <taxon>ecological metagenomes</taxon>
    </lineage>
</organism>
<gene>
    <name evidence="1" type="ORF">S12H4_63385</name>
</gene>
<name>X1VNA3_9ZZZZ</name>
<protein>
    <submittedName>
        <fullName evidence="1">Uncharacterized protein</fullName>
    </submittedName>
</protein>